<comment type="caution">
    <text evidence="1">The sequence shown here is derived from an EMBL/GenBank/DDBJ whole genome shotgun (WGS) entry which is preliminary data.</text>
</comment>
<reference evidence="1" key="1">
    <citation type="submission" date="2019-04" db="EMBL/GenBank/DDBJ databases">
        <title>Moraxella osloensis CCUG 73412, isolated from corneal scrapings as causative agent of keratitis.</title>
        <authorList>
            <person name="Connolly G."/>
            <person name="Jaen-Luchoro D."/>
            <person name="Pinyeiro-Iglesias B."/>
            <person name="Curry A."/>
            <person name="Knowles S."/>
            <person name="Moore E.R.B."/>
        </authorList>
    </citation>
    <scope>NUCLEOTIDE SEQUENCE</scope>
    <source>
        <strain evidence="1">CCUG 73412</strain>
    </source>
</reference>
<dbReference type="InterPro" id="IPR036390">
    <property type="entry name" value="WH_DNA-bd_sf"/>
</dbReference>
<gene>
    <name evidence="1" type="ORF">E6P75_08515</name>
</gene>
<name>A0AAW6TFA4_FAUOS</name>
<dbReference type="Pfam" id="PF21205">
    <property type="entry name" value="Rep3_C"/>
    <property type="match status" value="1"/>
</dbReference>
<protein>
    <submittedName>
        <fullName evidence="1">RepB family plasmid replication initiator protein</fullName>
    </submittedName>
</protein>
<accession>A0AAW6TFA4</accession>
<dbReference type="InterPro" id="IPR036388">
    <property type="entry name" value="WH-like_DNA-bd_sf"/>
</dbReference>
<proteinExistence type="predicted"/>
<dbReference type="EMBL" id="SSCJ01000007">
    <property type="protein sequence ID" value="MDI4510248.1"/>
    <property type="molecule type" value="Genomic_DNA"/>
</dbReference>
<sequence length="259" mass="30089">MDVTTKQEKPMVGFSNMKSKKEYHAICQAFLELNIYQKMVLATAFKIVGNDRFDMRKERFITIGYCDIAADFGLPEDEEGAIQTFEKISKAVRDLFKRYFDFKVLNNQTGERTRLVAKVGWLTSFAVDEESMLVSISINPIIISMIGGKSKLTDFYNYIVSVFSEQGIEKIYTVKLCELIHLWNKQGLPFVVLDKEDLRAKLGIDRTLYSRNYDFRVHVLDKAINELQQTMGIMVNYEQIKKGKMVKQYRFLFNNDKKG</sequence>
<dbReference type="SUPFAM" id="SSF46785">
    <property type="entry name" value="Winged helix' DNA-binding domain"/>
    <property type="match status" value="2"/>
</dbReference>
<evidence type="ECO:0000313" key="1">
    <source>
        <dbReference type="EMBL" id="MDI4510248.1"/>
    </source>
</evidence>
<organism evidence="1">
    <name type="scientific">Faucicola osloensis</name>
    <name type="common">Moraxella osloensis</name>
    <dbReference type="NCBI Taxonomy" id="34062"/>
    <lineage>
        <taxon>Bacteria</taxon>
        <taxon>Pseudomonadati</taxon>
        <taxon>Pseudomonadota</taxon>
        <taxon>Gammaproteobacteria</taxon>
        <taxon>Moraxellales</taxon>
        <taxon>Moraxellaceae</taxon>
        <taxon>Faucicola</taxon>
    </lineage>
</organism>
<dbReference type="Gene3D" id="1.10.10.10">
    <property type="entry name" value="Winged helix-like DNA-binding domain superfamily/Winged helix DNA-binding domain"/>
    <property type="match status" value="2"/>
</dbReference>
<dbReference type="AlphaFoldDB" id="A0AAW6TFA4"/>